<protein>
    <submittedName>
        <fullName evidence="2">Uncharacterized protein</fullName>
    </submittedName>
</protein>
<dbReference type="Proteomes" id="UP000683360">
    <property type="component" value="Unassembled WGS sequence"/>
</dbReference>
<dbReference type="EMBL" id="CAJPWZ010001823">
    <property type="protein sequence ID" value="CAG2224896.1"/>
    <property type="molecule type" value="Genomic_DNA"/>
</dbReference>
<name>A0A8S3SVU3_MYTED</name>
<dbReference type="InterPro" id="IPR036770">
    <property type="entry name" value="Ankyrin_rpt-contain_sf"/>
</dbReference>
<proteinExistence type="predicted"/>
<dbReference type="Gene3D" id="1.25.40.20">
    <property type="entry name" value="Ankyrin repeat-containing domain"/>
    <property type="match status" value="1"/>
</dbReference>
<evidence type="ECO:0000313" key="2">
    <source>
        <dbReference type="EMBL" id="CAG2224896.1"/>
    </source>
</evidence>
<organism evidence="2 3">
    <name type="scientific">Mytilus edulis</name>
    <name type="common">Blue mussel</name>
    <dbReference type="NCBI Taxonomy" id="6550"/>
    <lineage>
        <taxon>Eukaryota</taxon>
        <taxon>Metazoa</taxon>
        <taxon>Spiralia</taxon>
        <taxon>Lophotrochozoa</taxon>
        <taxon>Mollusca</taxon>
        <taxon>Bivalvia</taxon>
        <taxon>Autobranchia</taxon>
        <taxon>Pteriomorphia</taxon>
        <taxon>Mytilida</taxon>
        <taxon>Mytiloidea</taxon>
        <taxon>Mytilidae</taxon>
        <taxon>Mytilinae</taxon>
        <taxon>Mytilus</taxon>
    </lineage>
</organism>
<feature type="region of interest" description="Disordered" evidence="1">
    <location>
        <begin position="429"/>
        <end position="463"/>
    </location>
</feature>
<comment type="caution">
    <text evidence="2">The sequence shown here is derived from an EMBL/GenBank/DDBJ whole genome shotgun (WGS) entry which is preliminary data.</text>
</comment>
<reference evidence="2" key="1">
    <citation type="submission" date="2021-03" db="EMBL/GenBank/DDBJ databases">
        <authorList>
            <person name="Bekaert M."/>
        </authorList>
    </citation>
    <scope>NUCLEOTIDE SEQUENCE</scope>
</reference>
<sequence>MDEKENYENRIEIDERLKRIETKIDEMNLTFQCQQTSNEQEWELPYTTETQPKIVEVYESDNIIGEDDKKYFKLISDIHQLQQNGNEDTNAGMIFSVLVYIVLHGSATDEDIDYKVLTNIYNSIYKTDISSKTVSIESCLAELVPKYLDQVDEKFTPCSINIVKAVVYTFGNVSCECLVQNCSLDVMIDYVVPSGTITDDLHVVVVDICVLACALVKRMKTNSDVRSVGGYIYKSFAVHENVEICNLFIDTLEQSNENFTSRHMIYLLDGLTKDGTKFSIFDKLEKLFNLFCRQIDEFGNTVFHYLVTLFSESKQFHAYIKFFCESNIVVMQLENNDNHTPIDFAAYQGRYDVIADVLSNTECTEEIIARILIMVKEGVDLLQRINLSKSIVDSKMHISTKECITIGNRQDFENILDIIGRQENVCLSGSEIDDGEGGNPPNEEEEAKTPNDEEAETKSNCSEDISKAVGDKILRLFTDVKKGLKAISDIPELLTTINQATQIEDEEKA</sequence>
<keyword evidence="3" id="KW-1185">Reference proteome</keyword>
<gene>
    <name evidence="2" type="ORF">MEDL_38058</name>
</gene>
<dbReference type="AlphaFoldDB" id="A0A8S3SVU3"/>
<dbReference type="OrthoDB" id="10478467at2759"/>
<accession>A0A8S3SVU3</accession>
<evidence type="ECO:0000256" key="1">
    <source>
        <dbReference type="SAM" id="MobiDB-lite"/>
    </source>
</evidence>
<evidence type="ECO:0000313" key="3">
    <source>
        <dbReference type="Proteomes" id="UP000683360"/>
    </source>
</evidence>
<feature type="compositionally biased region" description="Acidic residues" evidence="1">
    <location>
        <begin position="431"/>
        <end position="446"/>
    </location>
</feature>